<evidence type="ECO:0000313" key="2">
    <source>
        <dbReference type="EMBL" id="MBB4616444.1"/>
    </source>
</evidence>
<dbReference type="EMBL" id="JACHNY010000001">
    <property type="protein sequence ID" value="MBB4616444.1"/>
    <property type="molecule type" value="Genomic_DNA"/>
</dbReference>
<reference evidence="2 3" key="1">
    <citation type="submission" date="2020-08" db="EMBL/GenBank/DDBJ databases">
        <title>Genomic Encyclopedia of Type Strains, Phase IV (KMG-IV): sequencing the most valuable type-strain genomes for metagenomic binning, comparative biology and taxonomic classification.</title>
        <authorList>
            <person name="Goeker M."/>
        </authorList>
    </citation>
    <scope>NUCLEOTIDE SEQUENCE [LARGE SCALE GENOMIC DNA]</scope>
    <source>
        <strain evidence="2 3">DSM 15867</strain>
    </source>
</reference>
<name>A0A7W7EWV6_9SPHN</name>
<keyword evidence="3" id="KW-1185">Reference proteome</keyword>
<comment type="caution">
    <text evidence="2">The sequence shown here is derived from an EMBL/GenBank/DDBJ whole genome shotgun (WGS) entry which is preliminary data.</text>
</comment>
<keyword evidence="1" id="KW-0732">Signal</keyword>
<dbReference type="AlphaFoldDB" id="A0A7W7EWV6"/>
<evidence type="ECO:0000313" key="3">
    <source>
        <dbReference type="Proteomes" id="UP000574769"/>
    </source>
</evidence>
<feature type="signal peptide" evidence="1">
    <location>
        <begin position="1"/>
        <end position="25"/>
    </location>
</feature>
<organism evidence="2 3">
    <name type="scientific">Sphingomonas abaci</name>
    <dbReference type="NCBI Taxonomy" id="237611"/>
    <lineage>
        <taxon>Bacteria</taxon>
        <taxon>Pseudomonadati</taxon>
        <taxon>Pseudomonadota</taxon>
        <taxon>Alphaproteobacteria</taxon>
        <taxon>Sphingomonadales</taxon>
        <taxon>Sphingomonadaceae</taxon>
        <taxon>Sphingomonas</taxon>
    </lineage>
</organism>
<accession>A0A7W7EWV6</accession>
<dbReference type="Proteomes" id="UP000574769">
    <property type="component" value="Unassembled WGS sequence"/>
</dbReference>
<gene>
    <name evidence="2" type="ORF">GGQ96_000550</name>
</gene>
<protein>
    <submittedName>
        <fullName evidence="2">Uncharacterized protein</fullName>
    </submittedName>
</protein>
<feature type="chain" id="PRO_5030659604" evidence="1">
    <location>
        <begin position="26"/>
        <end position="233"/>
    </location>
</feature>
<proteinExistence type="predicted"/>
<evidence type="ECO:0000256" key="1">
    <source>
        <dbReference type="SAM" id="SignalP"/>
    </source>
</evidence>
<sequence>MKMVWRGACALGVVAAGLSAAPASAQFFLKNYDYSGAPVQGDEPGIMQTLPDATPTEKTAALVWTMRSALNVAALQCQFEPSLLTVGNYNAILLDHQEELKNTWTTLMKYFARTAKSAKGGEAAIDAFGTRTYSSFATVASQYGFCRTASSIGREALFMPRGSLAQLAQTRMRELRNSLVPYGEQRFSRYIGFDRATLPRLDAMCWGKKGEWQVKKCGSIGWPPAGAAVAAAQ</sequence>